<evidence type="ECO:0000256" key="2">
    <source>
        <dbReference type="ARBA" id="ARBA00009183"/>
    </source>
</evidence>
<accession>A0A1B6LY57</accession>
<keyword evidence="5" id="KW-0521">NADP</keyword>
<gene>
    <name evidence="9" type="ORF">g.32438</name>
</gene>
<sequence>MNMHVAVIGAGAAGLCATRHLTAHNSGFTCVVYEQTNCIGGTWVYTENTGKDEYGLPIYSAIYKNLRTNLGKENMEFPGFPFLNSKSFVTAAEVLQYLQDYTNHYNLKENIKFLHHVKYVCPKADKWEITSVHLPDNKEFIEKFDAVIVGNGHHNEPDMVDFPGISDFRGKVMHSHSYRMPEPFTNKAVLICGAGPSGIDITYDLASSASKIYFSHRSQELKLNEFPKNVEHVPVVHVVKEDHVIFEDGSKSGYIDVILLCTGYKYALPFLAPECGITIIESKFIQPLYKHIVNINQPTMGFIALPFRTLLLPLIDHQVRYFLKTLTGEVELPTQEDMFAELAQEIQSKKEQGVPIRKYHELKANMKPYMEGLADVAKLEQLPPVVYNIYQVTTSFREKNLKNYRNAVFHIVDNNNFTVTGLEIEEHKEGHSTIQLDT</sequence>
<evidence type="ECO:0000256" key="6">
    <source>
        <dbReference type="ARBA" id="ARBA00023002"/>
    </source>
</evidence>
<comment type="cofactor">
    <cofactor evidence="1 8">
        <name>FAD</name>
        <dbReference type="ChEBI" id="CHEBI:57692"/>
    </cofactor>
</comment>
<evidence type="ECO:0000256" key="7">
    <source>
        <dbReference type="ARBA" id="ARBA00023033"/>
    </source>
</evidence>
<dbReference type="GO" id="GO:0050660">
    <property type="term" value="F:flavin adenine dinucleotide binding"/>
    <property type="evidence" value="ECO:0007669"/>
    <property type="project" value="InterPro"/>
</dbReference>
<dbReference type="GO" id="GO:0004499">
    <property type="term" value="F:N,N-dimethylaniline monooxygenase activity"/>
    <property type="evidence" value="ECO:0007669"/>
    <property type="project" value="InterPro"/>
</dbReference>
<dbReference type="EMBL" id="GEBQ01011437">
    <property type="protein sequence ID" value="JAT28540.1"/>
    <property type="molecule type" value="Transcribed_RNA"/>
</dbReference>
<dbReference type="InterPro" id="IPR050346">
    <property type="entry name" value="FMO-like"/>
</dbReference>
<evidence type="ECO:0000313" key="9">
    <source>
        <dbReference type="EMBL" id="JAT28540.1"/>
    </source>
</evidence>
<dbReference type="SUPFAM" id="SSF51905">
    <property type="entry name" value="FAD/NAD(P)-binding domain"/>
    <property type="match status" value="2"/>
</dbReference>
<dbReference type="FunFam" id="3.50.50.60:FF:000138">
    <property type="entry name" value="Flavin-containing monooxygenase"/>
    <property type="match status" value="1"/>
</dbReference>
<dbReference type="PANTHER" id="PTHR23023">
    <property type="entry name" value="DIMETHYLANILINE MONOOXYGENASE"/>
    <property type="match status" value="1"/>
</dbReference>
<keyword evidence="4 8" id="KW-0274">FAD</keyword>
<dbReference type="InterPro" id="IPR020946">
    <property type="entry name" value="Flavin_mOase-like"/>
</dbReference>
<evidence type="ECO:0000256" key="5">
    <source>
        <dbReference type="ARBA" id="ARBA00022857"/>
    </source>
</evidence>
<evidence type="ECO:0000256" key="1">
    <source>
        <dbReference type="ARBA" id="ARBA00001974"/>
    </source>
</evidence>
<name>A0A1B6LY57_9HEMI</name>
<evidence type="ECO:0000256" key="8">
    <source>
        <dbReference type="RuleBase" id="RU361177"/>
    </source>
</evidence>
<evidence type="ECO:0000256" key="3">
    <source>
        <dbReference type="ARBA" id="ARBA00022630"/>
    </source>
</evidence>
<dbReference type="Pfam" id="PF00743">
    <property type="entry name" value="FMO-like"/>
    <property type="match status" value="2"/>
</dbReference>
<dbReference type="InterPro" id="IPR036188">
    <property type="entry name" value="FAD/NAD-bd_sf"/>
</dbReference>
<evidence type="ECO:0000256" key="4">
    <source>
        <dbReference type="ARBA" id="ARBA00022827"/>
    </source>
</evidence>
<keyword evidence="7 8" id="KW-0503">Monooxygenase</keyword>
<organism evidence="9">
    <name type="scientific">Graphocephala atropunctata</name>
    <dbReference type="NCBI Taxonomy" id="36148"/>
    <lineage>
        <taxon>Eukaryota</taxon>
        <taxon>Metazoa</taxon>
        <taxon>Ecdysozoa</taxon>
        <taxon>Arthropoda</taxon>
        <taxon>Hexapoda</taxon>
        <taxon>Insecta</taxon>
        <taxon>Pterygota</taxon>
        <taxon>Neoptera</taxon>
        <taxon>Paraneoptera</taxon>
        <taxon>Hemiptera</taxon>
        <taxon>Auchenorrhyncha</taxon>
        <taxon>Membracoidea</taxon>
        <taxon>Cicadellidae</taxon>
        <taxon>Cicadellinae</taxon>
        <taxon>Cicadellini</taxon>
        <taxon>Graphocephala</taxon>
    </lineage>
</organism>
<dbReference type="Gene3D" id="3.50.50.60">
    <property type="entry name" value="FAD/NAD(P)-binding domain"/>
    <property type="match status" value="2"/>
</dbReference>
<dbReference type="PRINTS" id="PR00370">
    <property type="entry name" value="FMOXYGENASE"/>
</dbReference>
<dbReference type="EC" id="1.-.-.-" evidence="8"/>
<dbReference type="GO" id="GO:0050661">
    <property type="term" value="F:NADP binding"/>
    <property type="evidence" value="ECO:0007669"/>
    <property type="project" value="InterPro"/>
</dbReference>
<protein>
    <recommendedName>
        <fullName evidence="8">Flavin-containing monooxygenase</fullName>
        <ecNumber evidence="8">1.-.-.-</ecNumber>
    </recommendedName>
</protein>
<dbReference type="AlphaFoldDB" id="A0A1B6LY57"/>
<keyword evidence="3 8" id="KW-0285">Flavoprotein</keyword>
<keyword evidence="6 8" id="KW-0560">Oxidoreductase</keyword>
<proteinExistence type="inferred from homology"/>
<dbReference type="InterPro" id="IPR000960">
    <property type="entry name" value="Flavin_mOase"/>
</dbReference>
<comment type="similarity">
    <text evidence="2 8">Belongs to the FMO family.</text>
</comment>
<dbReference type="PIRSF" id="PIRSF000332">
    <property type="entry name" value="FMO"/>
    <property type="match status" value="1"/>
</dbReference>
<reference evidence="9" key="1">
    <citation type="submission" date="2015-11" db="EMBL/GenBank/DDBJ databases">
        <title>De novo transcriptome assembly of four potential Pierce s Disease insect vectors from Arizona vineyards.</title>
        <authorList>
            <person name="Tassone E.E."/>
        </authorList>
    </citation>
    <scope>NUCLEOTIDE SEQUENCE</scope>
</reference>